<dbReference type="InterPro" id="IPR012338">
    <property type="entry name" value="Beta-lactam/transpept-like"/>
</dbReference>
<dbReference type="KEGG" id="dtm:BJL86_2369"/>
<dbReference type="EMBL" id="CP015961">
    <property type="protein sequence ID" value="ANI93133.1"/>
    <property type="molecule type" value="Genomic_DNA"/>
</dbReference>
<dbReference type="SUPFAM" id="SSF56601">
    <property type="entry name" value="beta-lactamase/transpeptidase-like"/>
    <property type="match status" value="1"/>
</dbReference>
<dbReference type="AlphaFoldDB" id="A0A173LMM7"/>
<reference evidence="3 4" key="1">
    <citation type="submission" date="2016-06" db="EMBL/GenBank/DDBJ databases">
        <title>Complete genome sequence of a saline-alkali tolerant type strain Dietzia timorensis ID05-A0528T.</title>
        <authorList>
            <person name="Wu X."/>
        </authorList>
    </citation>
    <scope>NUCLEOTIDE SEQUENCE [LARGE SCALE GENOMIC DNA]</scope>
    <source>
        <strain evidence="3 4">ID05-A0528</strain>
    </source>
</reference>
<dbReference type="STRING" id="499555.BJL86_2369"/>
<gene>
    <name evidence="3" type="ORF">BJL86_2369</name>
</gene>
<dbReference type="RefSeq" id="WP_067475997.1">
    <property type="nucleotide sequence ID" value="NZ_CP015961.1"/>
</dbReference>
<dbReference type="Proteomes" id="UP000186104">
    <property type="component" value="Chromosome"/>
</dbReference>
<name>A0A173LMM7_9ACTN</name>
<evidence type="ECO:0000259" key="2">
    <source>
        <dbReference type="Pfam" id="PF00144"/>
    </source>
</evidence>
<organism evidence="3 4">
    <name type="scientific">Dietzia timorensis</name>
    <dbReference type="NCBI Taxonomy" id="499555"/>
    <lineage>
        <taxon>Bacteria</taxon>
        <taxon>Bacillati</taxon>
        <taxon>Actinomycetota</taxon>
        <taxon>Actinomycetes</taxon>
        <taxon>Mycobacteriales</taxon>
        <taxon>Dietziaceae</taxon>
        <taxon>Dietzia</taxon>
    </lineage>
</organism>
<accession>A0A173LMM7</accession>
<keyword evidence="4" id="KW-1185">Reference proteome</keyword>
<evidence type="ECO:0000313" key="3">
    <source>
        <dbReference type="EMBL" id="ANI93133.1"/>
    </source>
</evidence>
<protein>
    <recommendedName>
        <fullName evidence="2">Beta-lactamase-related domain-containing protein</fullName>
    </recommendedName>
</protein>
<sequence>MGKFTPLDTTSPVHGDAELAERFMSTLGKRRVYALAIVEVAQGNTRTATVGAEHDGTFELGSLSMAINGHILASMVADGTVSADQPLGSLLPLGECPASAVTLEALATHTSGLPAHGGSRFGTWRKALRAVRGREADGETVEDVYGELRRARLHASGYRYSTLGGAALGHALAAADATSYPALLRGRFATPLALPTALVQTPDGAMSERDVPGVTFSGRPADPWTGPGYAPAGGLRASADDMAPYLEALVAHSAPGMDALSEWLEIDDGLSLGAFWHISRGEGRSLTWHNGETGGFSSWIGVDRSEHRALMISCAGHIDLDGTAAAMLLAP</sequence>
<dbReference type="InterPro" id="IPR001466">
    <property type="entry name" value="Beta-lactam-related"/>
</dbReference>
<dbReference type="PANTHER" id="PTHR22935:SF95">
    <property type="entry name" value="BETA-LACTAMASE-LIKE 1-RELATED"/>
    <property type="match status" value="1"/>
</dbReference>
<dbReference type="InterPro" id="IPR051478">
    <property type="entry name" value="Beta-lactamase-like_AB/R"/>
</dbReference>
<feature type="domain" description="Beta-lactamase-related" evidence="2">
    <location>
        <begin position="42"/>
        <end position="313"/>
    </location>
</feature>
<comment type="similarity">
    <text evidence="1">Belongs to the beta-lactamase family.</text>
</comment>
<dbReference type="Pfam" id="PF00144">
    <property type="entry name" value="Beta-lactamase"/>
    <property type="match status" value="1"/>
</dbReference>
<evidence type="ECO:0000256" key="1">
    <source>
        <dbReference type="ARBA" id="ARBA00038473"/>
    </source>
</evidence>
<proteinExistence type="inferred from homology"/>
<evidence type="ECO:0000313" key="4">
    <source>
        <dbReference type="Proteomes" id="UP000186104"/>
    </source>
</evidence>
<dbReference type="PANTHER" id="PTHR22935">
    <property type="entry name" value="PENICILLIN-BINDING PROTEIN"/>
    <property type="match status" value="1"/>
</dbReference>
<dbReference type="Gene3D" id="3.40.710.10">
    <property type="entry name" value="DD-peptidase/beta-lactamase superfamily"/>
    <property type="match status" value="1"/>
</dbReference>